<comment type="caution">
    <text evidence="1">The sequence shown here is derived from an EMBL/GenBank/DDBJ whole genome shotgun (WGS) entry which is preliminary data.</text>
</comment>
<keyword evidence="2" id="KW-1185">Reference proteome</keyword>
<proteinExistence type="predicted"/>
<dbReference type="Proteomes" id="UP000566071">
    <property type="component" value="Unassembled WGS sequence"/>
</dbReference>
<dbReference type="EMBL" id="JABFCR010000024">
    <property type="protein sequence ID" value="NNU33934.1"/>
    <property type="molecule type" value="Genomic_DNA"/>
</dbReference>
<evidence type="ECO:0000313" key="1">
    <source>
        <dbReference type="EMBL" id="NNU33934.1"/>
    </source>
</evidence>
<organism evidence="1 2">
    <name type="scientific">Mucilaginibacter humi</name>
    <dbReference type="NCBI Taxonomy" id="2732510"/>
    <lineage>
        <taxon>Bacteria</taxon>
        <taxon>Pseudomonadati</taxon>
        <taxon>Bacteroidota</taxon>
        <taxon>Sphingobacteriia</taxon>
        <taxon>Sphingobacteriales</taxon>
        <taxon>Sphingobacteriaceae</taxon>
        <taxon>Mucilaginibacter</taxon>
    </lineage>
</organism>
<gene>
    <name evidence="1" type="ORF">HK413_06810</name>
</gene>
<sequence length="362" mass="41216">MKDIEQLLIKSLQAGQSVSVDDLGGLNAYHELINVVANSKIMDEFLKILLEDAKIFDQTTESTLIQEIIIRCFADNNDPIAIRNAIETLCMQPQKLAYTFDTLLNRAGDVSGQSMIRGYFLLGAFEIAVRNKAKRYSLIGYLIDIKTTDDPEYLKYVAKITGVCYTNFQTEDLVEKLTEFVTAKVGEDDALYELGMCFLTKALNSATQTRAIANFDSAMKLFGEAGSHGRHDADVYTAAILTLKKFVDRENISELKEQLEALKRALSIYNARDNYSQQIHWVGLRNTEIFYWYEMADYLTTLLNHFTAPAWLEPVVVIENYLLKIYDCSRTIFKKVATGGFELLTRPIIQAKFIEQPERFFC</sequence>
<evidence type="ECO:0000313" key="2">
    <source>
        <dbReference type="Proteomes" id="UP000566071"/>
    </source>
</evidence>
<accession>A0ABX1W3V0</accession>
<name>A0ABX1W3V0_9SPHI</name>
<protein>
    <submittedName>
        <fullName evidence="1">Uncharacterized protein</fullName>
    </submittedName>
</protein>
<dbReference type="RefSeq" id="WP_175269616.1">
    <property type="nucleotide sequence ID" value="NZ_JABFCR010000024.1"/>
</dbReference>
<reference evidence="1 2" key="1">
    <citation type="submission" date="2020-05" db="EMBL/GenBank/DDBJ databases">
        <authorList>
            <person name="Khan S.A."/>
            <person name="Jeon C.O."/>
            <person name="Chun B.H."/>
        </authorList>
    </citation>
    <scope>NUCLEOTIDE SEQUENCE [LARGE SCALE GENOMIC DNA]</scope>
    <source>
        <strain evidence="1 2">S1162</strain>
    </source>
</reference>